<proteinExistence type="predicted"/>
<dbReference type="AlphaFoldDB" id="A0A1I7WNU6"/>
<evidence type="ECO:0000313" key="2">
    <source>
        <dbReference type="WBParaSite" id="Hba_06824"/>
    </source>
</evidence>
<reference evidence="2" key="1">
    <citation type="submission" date="2016-11" db="UniProtKB">
        <authorList>
            <consortium name="WormBaseParasite"/>
        </authorList>
    </citation>
    <scope>IDENTIFICATION</scope>
</reference>
<evidence type="ECO:0000313" key="1">
    <source>
        <dbReference type="Proteomes" id="UP000095283"/>
    </source>
</evidence>
<keyword evidence="1" id="KW-1185">Reference proteome</keyword>
<organism evidence="1 2">
    <name type="scientific">Heterorhabditis bacteriophora</name>
    <name type="common">Entomopathogenic nematode worm</name>
    <dbReference type="NCBI Taxonomy" id="37862"/>
    <lineage>
        <taxon>Eukaryota</taxon>
        <taxon>Metazoa</taxon>
        <taxon>Ecdysozoa</taxon>
        <taxon>Nematoda</taxon>
        <taxon>Chromadorea</taxon>
        <taxon>Rhabditida</taxon>
        <taxon>Rhabditina</taxon>
        <taxon>Rhabditomorpha</taxon>
        <taxon>Strongyloidea</taxon>
        <taxon>Heterorhabditidae</taxon>
        <taxon>Heterorhabditis</taxon>
    </lineage>
</organism>
<dbReference type="Proteomes" id="UP000095283">
    <property type="component" value="Unplaced"/>
</dbReference>
<dbReference type="WBParaSite" id="Hba_06824">
    <property type="protein sequence ID" value="Hba_06824"/>
    <property type="gene ID" value="Hba_06824"/>
</dbReference>
<accession>A0A1I7WNU6</accession>
<sequence>MLTFQRARATIYKTTQDGRGENGRPPDSSRIHYFLLSFLCVTLCFSL</sequence>
<protein>
    <submittedName>
        <fullName evidence="2">Uncharacterized protein</fullName>
    </submittedName>
</protein>
<name>A0A1I7WNU6_HETBA</name>